<evidence type="ECO:0000256" key="2">
    <source>
        <dbReference type="ARBA" id="ARBA00022679"/>
    </source>
</evidence>
<dbReference type="Gene3D" id="3.90.1510.10">
    <property type="entry name" value="Glycerate kinase, domain 2"/>
    <property type="match status" value="1"/>
</dbReference>
<sequence>MIKVVFACDSFKESMSAHHACLAARRGFDRVFGNDYLPILIPMSDGGEGILDSILPTLQGNIESMYTFELTGKPIEARYGWVEKSKTAIIESADTCGLTLIKKEDRNPLLQTTYGLGLMISKLVDKGAKHIVIGLGGTGTNDGGLGCICALGDVPICDVKNVSSALSLAKKSFKKAKEKLKGIQISALCDVDAKYIGPTGATYMFGKQKGATNQMEKDLEAYLSEFSLFIQQSTGEDIALVEKTGAAGGLSGALYALGAKNIAGIDYVKDVLNFSSLIDDADLIITGEGKIDKQTIHGKVIAGICNEAKQKDIPVIALAGSVDLNIDEMYGVGMTAAVSILNQISSLDEALITGEQCMEFTGYNIAKLYLAISKKC</sequence>
<evidence type="ECO:0000256" key="4">
    <source>
        <dbReference type="PIRNR" id="PIRNR006078"/>
    </source>
</evidence>
<dbReference type="InterPro" id="IPR018197">
    <property type="entry name" value="Glycerate_kinase_RE-like"/>
</dbReference>
<keyword evidence="6" id="KW-1185">Reference proteome</keyword>
<dbReference type="NCBIfam" id="TIGR00045">
    <property type="entry name" value="glycerate kinase"/>
    <property type="match status" value="1"/>
</dbReference>
<comment type="similarity">
    <text evidence="1 4">Belongs to the glycerate kinase type-1 family.</text>
</comment>
<keyword evidence="2 4" id="KW-0808">Transferase</keyword>
<proteinExistence type="inferred from homology"/>
<evidence type="ECO:0000313" key="5">
    <source>
        <dbReference type="EMBL" id="TDW14568.1"/>
    </source>
</evidence>
<comment type="caution">
    <text evidence="5">The sequence shown here is derived from an EMBL/GenBank/DDBJ whole genome shotgun (WGS) entry which is preliminary data.</text>
</comment>
<dbReference type="PANTHER" id="PTHR21599:SF0">
    <property type="entry name" value="GLYCERATE KINASE"/>
    <property type="match status" value="1"/>
</dbReference>
<reference evidence="5 6" key="1">
    <citation type="submission" date="2019-03" db="EMBL/GenBank/DDBJ databases">
        <title>Genomic Encyclopedia of Type Strains, Phase IV (KMG-IV): sequencing the most valuable type-strain genomes for metagenomic binning, comparative biology and taxonomic classification.</title>
        <authorList>
            <person name="Goeker M."/>
        </authorList>
    </citation>
    <scope>NUCLEOTIDE SEQUENCE [LARGE SCALE GENOMIC DNA]</scope>
    <source>
        <strain evidence="5 6">DSM 28867</strain>
    </source>
</reference>
<protein>
    <submittedName>
        <fullName evidence="5">Glycerate kinase</fullName>
    </submittedName>
</protein>
<gene>
    <name evidence="5" type="ORF">EDD63_13916</name>
</gene>
<dbReference type="InterPro" id="IPR036129">
    <property type="entry name" value="Glycerate_kinase_sf"/>
</dbReference>
<dbReference type="PANTHER" id="PTHR21599">
    <property type="entry name" value="GLYCERATE KINASE"/>
    <property type="match status" value="1"/>
</dbReference>
<dbReference type="Pfam" id="PF02595">
    <property type="entry name" value="Gly_kinase"/>
    <property type="match status" value="1"/>
</dbReference>
<organism evidence="5 6">
    <name type="scientific">Breznakia blatticola</name>
    <dbReference type="NCBI Taxonomy" id="1754012"/>
    <lineage>
        <taxon>Bacteria</taxon>
        <taxon>Bacillati</taxon>
        <taxon>Bacillota</taxon>
        <taxon>Erysipelotrichia</taxon>
        <taxon>Erysipelotrichales</taxon>
        <taxon>Erysipelotrichaceae</taxon>
        <taxon>Breznakia</taxon>
    </lineage>
</organism>
<dbReference type="GO" id="GO:0008887">
    <property type="term" value="F:glycerate kinase activity"/>
    <property type="evidence" value="ECO:0007669"/>
    <property type="project" value="UniProtKB-UniRule"/>
</dbReference>
<dbReference type="RefSeq" id="WP_134170728.1">
    <property type="nucleotide sequence ID" value="NZ_SODD01000039.1"/>
</dbReference>
<name>A0A4R7ZEI1_9FIRM</name>
<accession>A0A4R7ZEI1</accession>
<evidence type="ECO:0000256" key="3">
    <source>
        <dbReference type="ARBA" id="ARBA00022777"/>
    </source>
</evidence>
<evidence type="ECO:0000313" key="6">
    <source>
        <dbReference type="Proteomes" id="UP000294743"/>
    </source>
</evidence>
<dbReference type="OrthoDB" id="9774290at2"/>
<dbReference type="InterPro" id="IPR004381">
    <property type="entry name" value="Glycerate_kinase"/>
</dbReference>
<dbReference type="PIRSF" id="PIRSF006078">
    <property type="entry name" value="GlxK"/>
    <property type="match status" value="1"/>
</dbReference>
<dbReference type="GO" id="GO:0031388">
    <property type="term" value="P:organic acid phosphorylation"/>
    <property type="evidence" value="ECO:0007669"/>
    <property type="project" value="UniProtKB-UniRule"/>
</dbReference>
<dbReference type="AlphaFoldDB" id="A0A4R7ZEI1"/>
<keyword evidence="3 4" id="KW-0418">Kinase</keyword>
<evidence type="ECO:0000256" key="1">
    <source>
        <dbReference type="ARBA" id="ARBA00006284"/>
    </source>
</evidence>
<dbReference type="InterPro" id="IPR018193">
    <property type="entry name" value="Glyc_kinase_flavodox-like_fold"/>
</dbReference>
<dbReference type="SUPFAM" id="SSF110738">
    <property type="entry name" value="Glycerate kinase I"/>
    <property type="match status" value="1"/>
</dbReference>
<dbReference type="EMBL" id="SODD01000039">
    <property type="protein sequence ID" value="TDW14568.1"/>
    <property type="molecule type" value="Genomic_DNA"/>
</dbReference>
<dbReference type="Gene3D" id="3.40.50.10350">
    <property type="entry name" value="Glycerate kinase, domain 1"/>
    <property type="match status" value="1"/>
</dbReference>
<dbReference type="Proteomes" id="UP000294743">
    <property type="component" value="Unassembled WGS sequence"/>
</dbReference>